<evidence type="ECO:0000259" key="2">
    <source>
        <dbReference type="Pfam" id="PF13280"/>
    </source>
</evidence>
<dbReference type="InterPro" id="IPR051534">
    <property type="entry name" value="CBASS_pafABC_assoc_protein"/>
</dbReference>
<name>A0ABT6H9E2_9BACI</name>
<dbReference type="Gene3D" id="1.10.10.10">
    <property type="entry name" value="Winged helix-like DNA-binding domain superfamily/Winged helix DNA-binding domain"/>
    <property type="match status" value="1"/>
</dbReference>
<dbReference type="PIRSF" id="PIRSF016838">
    <property type="entry name" value="PafC"/>
    <property type="match status" value="1"/>
</dbReference>
<feature type="domain" description="WYL" evidence="2">
    <location>
        <begin position="140"/>
        <end position="204"/>
    </location>
</feature>
<protein>
    <submittedName>
        <fullName evidence="4">WYL domain-containing protein</fullName>
    </submittedName>
</protein>
<dbReference type="PANTHER" id="PTHR34580">
    <property type="match status" value="1"/>
</dbReference>
<dbReference type="InterPro" id="IPR013196">
    <property type="entry name" value="HTH_11"/>
</dbReference>
<dbReference type="PANTHER" id="PTHR34580:SF1">
    <property type="entry name" value="PROTEIN PAFC"/>
    <property type="match status" value="1"/>
</dbReference>
<reference evidence="4 5" key="1">
    <citation type="submission" date="2023-04" db="EMBL/GenBank/DDBJ databases">
        <title>Ectobacillus antri isolated from activated sludge.</title>
        <authorList>
            <person name="Yan P."/>
            <person name="Liu X."/>
        </authorList>
    </citation>
    <scope>NUCLEOTIDE SEQUENCE [LARGE SCALE GENOMIC DNA]</scope>
    <source>
        <strain evidence="4 5">C18H</strain>
    </source>
</reference>
<dbReference type="InterPro" id="IPR028349">
    <property type="entry name" value="PafC-like"/>
</dbReference>
<dbReference type="InterPro" id="IPR026881">
    <property type="entry name" value="WYL_dom"/>
</dbReference>
<evidence type="ECO:0000259" key="1">
    <source>
        <dbReference type="Pfam" id="PF08279"/>
    </source>
</evidence>
<keyword evidence="5" id="KW-1185">Reference proteome</keyword>
<dbReference type="InterPro" id="IPR036388">
    <property type="entry name" value="WH-like_DNA-bd_sf"/>
</dbReference>
<evidence type="ECO:0000313" key="4">
    <source>
        <dbReference type="EMBL" id="MDG5755285.1"/>
    </source>
</evidence>
<evidence type="ECO:0000313" key="5">
    <source>
        <dbReference type="Proteomes" id="UP001218246"/>
    </source>
</evidence>
<evidence type="ECO:0000259" key="3">
    <source>
        <dbReference type="Pfam" id="PF25583"/>
    </source>
</evidence>
<dbReference type="Proteomes" id="UP001218246">
    <property type="component" value="Unassembled WGS sequence"/>
</dbReference>
<dbReference type="SUPFAM" id="SSF46785">
    <property type="entry name" value="Winged helix' DNA-binding domain"/>
    <property type="match status" value="1"/>
</dbReference>
<dbReference type="Pfam" id="PF08279">
    <property type="entry name" value="HTH_11"/>
    <property type="match status" value="1"/>
</dbReference>
<gene>
    <name evidence="4" type="ORF">P6P90_15310</name>
</gene>
<feature type="domain" description="WCX" evidence="3">
    <location>
        <begin position="231"/>
        <end position="306"/>
    </location>
</feature>
<dbReference type="Pfam" id="PF25583">
    <property type="entry name" value="WCX"/>
    <property type="match status" value="1"/>
</dbReference>
<dbReference type="InterPro" id="IPR057727">
    <property type="entry name" value="WCX_dom"/>
</dbReference>
<dbReference type="PROSITE" id="PS52050">
    <property type="entry name" value="WYL"/>
    <property type="match status" value="1"/>
</dbReference>
<proteinExistence type="predicted"/>
<organism evidence="4 5">
    <name type="scientific">Ectobacillus antri</name>
    <dbReference type="NCBI Taxonomy" id="2486280"/>
    <lineage>
        <taxon>Bacteria</taxon>
        <taxon>Bacillati</taxon>
        <taxon>Bacillota</taxon>
        <taxon>Bacilli</taxon>
        <taxon>Bacillales</taxon>
        <taxon>Bacillaceae</taxon>
        <taxon>Ectobacillus</taxon>
    </lineage>
</organism>
<dbReference type="RefSeq" id="WP_278018561.1">
    <property type="nucleotide sequence ID" value="NZ_JARRRY010000021.1"/>
</dbReference>
<dbReference type="Pfam" id="PF13280">
    <property type="entry name" value="WYL"/>
    <property type="match status" value="1"/>
</dbReference>
<sequence>MSKISNCLRMIELLHARGKMKISELAQELDVKERMVRNYKEDLEKAGIYVEGEKGRDGGYSLSQASFFPTRKLQESELSALIFAVQQLLAKEVAQAETAQVALDKLRAAQCKEQEQNRYIHFVQRSKPNRLQSGESKKYMQLQEALASRRKVQIVYRNSSSYKKRIICPYGFVYYNDFFYCAAFCESKQELRTFKVVRIEQVDVLQERYTIPATFDIRKEWPSLGIMRNEVLHVKLHISPPFSQSVPESIWGENQSVQYNDDGSILFEAVMKGRQSVKKWILSMGASVSVIEPIELKEEIIEEHMKVLRAYGIVVKET</sequence>
<dbReference type="InterPro" id="IPR036390">
    <property type="entry name" value="WH_DNA-bd_sf"/>
</dbReference>
<feature type="domain" description="Helix-turn-helix type 11" evidence="1">
    <location>
        <begin position="10"/>
        <end position="60"/>
    </location>
</feature>
<dbReference type="EMBL" id="JARULN010000023">
    <property type="protein sequence ID" value="MDG5755285.1"/>
    <property type="molecule type" value="Genomic_DNA"/>
</dbReference>
<accession>A0ABT6H9E2</accession>
<comment type="caution">
    <text evidence="4">The sequence shown here is derived from an EMBL/GenBank/DDBJ whole genome shotgun (WGS) entry which is preliminary data.</text>
</comment>